<keyword evidence="1" id="KW-0812">Transmembrane</keyword>
<proteinExistence type="predicted"/>
<organism evidence="2 3">
    <name type="scientific">bottlenose dolphin adenovirus 2</name>
    <dbReference type="NCBI Taxonomy" id="2849592"/>
    <lineage>
        <taxon>Viruses</taxon>
        <taxon>Varidnaviria</taxon>
        <taxon>Bamfordvirae</taxon>
        <taxon>Preplasmiviricota</taxon>
        <taxon>Polisuviricotina</taxon>
        <taxon>Pharingeaviricetes</taxon>
        <taxon>Rowavirales</taxon>
        <taxon>Adenoviridae</taxon>
        <taxon>Mastadenovirus</taxon>
        <taxon>Mastadenovirus delphinidae</taxon>
        <taxon>Dolphin mastadenovirus A</taxon>
    </lineage>
</organism>
<keyword evidence="1" id="KW-0472">Membrane</keyword>
<gene>
    <name evidence="2" type="primary">E3 11.5K</name>
</gene>
<keyword evidence="1" id="KW-1133">Transmembrane helix</keyword>
<accession>A0A0M3T9H4</accession>
<feature type="transmembrane region" description="Helical" evidence="1">
    <location>
        <begin position="51"/>
        <end position="81"/>
    </location>
</feature>
<name>A0A0M3T9H4_9ADEN</name>
<sequence length="106" mass="11335">MGMNQSGSACFRAILKASASLIRSNLDTVYGWKSQIEASQGLKKSEQKNTFLLPTVGLAASRLSAIAPVLLFILTLCVFSANATMPTNLLKTPAKFAGTFLLINIK</sequence>
<dbReference type="GeneID" id="37616598"/>
<keyword evidence="3" id="KW-1185">Reference proteome</keyword>
<dbReference type="Proteomes" id="UP000232640">
    <property type="component" value="Segment"/>
</dbReference>
<evidence type="ECO:0000313" key="3">
    <source>
        <dbReference type="Proteomes" id="UP000232640"/>
    </source>
</evidence>
<dbReference type="KEGG" id="vg:37616598"/>
<protein>
    <submittedName>
        <fullName evidence="2">E3 11.5K</fullName>
    </submittedName>
</protein>
<reference evidence="2" key="1">
    <citation type="submission" date="2015-03" db="EMBL/GenBank/DDBJ databases">
        <title>Phylogenetic analysis of the first cetacean adenovirus genome suggests coevolution with the Cetartiodactyla.</title>
        <authorList>
            <person name="Standorf K."/>
            <person name="Cortes-Hinojosa G."/>
            <person name="Venn-Watson S."/>
            <person name="Rivera R."/>
            <person name="Archer L.L."/>
            <person name="Wellehan J.F.X. Jr."/>
        </authorList>
    </citation>
    <scope>NUCLEOTIDE SEQUENCE</scope>
    <source>
        <strain evidence="2">Tt11018</strain>
    </source>
</reference>
<evidence type="ECO:0000256" key="1">
    <source>
        <dbReference type="SAM" id="Phobius"/>
    </source>
</evidence>
<dbReference type="RefSeq" id="YP_009505703.1">
    <property type="nucleotide sequence ID" value="NC_038333.1"/>
</dbReference>
<evidence type="ECO:0000313" key="2">
    <source>
        <dbReference type="EMBL" id="ALE15312.1"/>
    </source>
</evidence>
<dbReference type="EMBL" id="KR024710">
    <property type="protein sequence ID" value="ALE15312.1"/>
    <property type="molecule type" value="Genomic_DNA"/>
</dbReference>